<feature type="domain" description="SSD" evidence="9">
    <location>
        <begin position="576"/>
        <end position="704"/>
    </location>
</feature>
<evidence type="ECO:0000256" key="2">
    <source>
        <dbReference type="ARBA" id="ARBA00010157"/>
    </source>
</evidence>
<dbReference type="InterPro" id="IPR000731">
    <property type="entry name" value="SSD"/>
</dbReference>
<proteinExistence type="inferred from homology"/>
<keyword evidence="4 8" id="KW-0812">Transmembrane</keyword>
<feature type="transmembrane region" description="Helical" evidence="8">
    <location>
        <begin position="371"/>
        <end position="389"/>
    </location>
</feature>
<dbReference type="AlphaFoldDB" id="A0A2H1JKG9"/>
<dbReference type="RefSeq" id="WP_101624439.1">
    <property type="nucleotide sequence ID" value="NZ_FXZC01000004.1"/>
</dbReference>
<feature type="transmembrane region" description="Helical" evidence="8">
    <location>
        <begin position="173"/>
        <end position="191"/>
    </location>
</feature>
<evidence type="ECO:0000256" key="8">
    <source>
        <dbReference type="SAM" id="Phobius"/>
    </source>
</evidence>
<feature type="region of interest" description="Disordered" evidence="7">
    <location>
        <begin position="458"/>
        <end position="487"/>
    </location>
</feature>
<dbReference type="SUPFAM" id="SSF82866">
    <property type="entry name" value="Multidrug efflux transporter AcrB transmembrane domain"/>
    <property type="match status" value="2"/>
</dbReference>
<feature type="transmembrane region" description="Helical" evidence="8">
    <location>
        <begin position="574"/>
        <end position="595"/>
    </location>
</feature>
<dbReference type="InterPro" id="IPR004869">
    <property type="entry name" value="MMPL_dom"/>
</dbReference>
<feature type="transmembrane region" description="Helical" evidence="8">
    <location>
        <begin position="198"/>
        <end position="218"/>
    </location>
</feature>
<evidence type="ECO:0000256" key="5">
    <source>
        <dbReference type="ARBA" id="ARBA00022989"/>
    </source>
</evidence>
<dbReference type="GeneID" id="99774988"/>
<feature type="transmembrane region" description="Helical" evidence="8">
    <location>
        <begin position="679"/>
        <end position="706"/>
    </location>
</feature>
<accession>A0A2H1JKG9</accession>
<dbReference type="PANTHER" id="PTHR33406:SF6">
    <property type="entry name" value="MEMBRANE PROTEIN YDGH-RELATED"/>
    <property type="match status" value="1"/>
</dbReference>
<evidence type="ECO:0000313" key="10">
    <source>
        <dbReference type="EMBL" id="SMX88016.1"/>
    </source>
</evidence>
<evidence type="ECO:0000256" key="7">
    <source>
        <dbReference type="SAM" id="MobiDB-lite"/>
    </source>
</evidence>
<evidence type="ECO:0000259" key="9">
    <source>
        <dbReference type="PROSITE" id="PS50156"/>
    </source>
</evidence>
<dbReference type="Proteomes" id="UP000234333">
    <property type="component" value="Unassembled WGS sequence"/>
</dbReference>
<dbReference type="GO" id="GO:0005886">
    <property type="term" value="C:plasma membrane"/>
    <property type="evidence" value="ECO:0007669"/>
    <property type="project" value="UniProtKB-SubCell"/>
</dbReference>
<dbReference type="PROSITE" id="PS50156">
    <property type="entry name" value="SSD"/>
    <property type="match status" value="1"/>
</dbReference>
<feature type="transmembrane region" description="Helical" evidence="8">
    <location>
        <begin position="230"/>
        <end position="253"/>
    </location>
</feature>
<dbReference type="Gene3D" id="1.20.1640.10">
    <property type="entry name" value="Multidrug efflux transporter AcrB transmembrane domain"/>
    <property type="match status" value="2"/>
</dbReference>
<feature type="region of interest" description="Disordered" evidence="7">
    <location>
        <begin position="720"/>
        <end position="750"/>
    </location>
</feature>
<evidence type="ECO:0000313" key="11">
    <source>
        <dbReference type="Proteomes" id="UP000234333"/>
    </source>
</evidence>
<feature type="compositionally biased region" description="Basic and acidic residues" evidence="7">
    <location>
        <begin position="720"/>
        <end position="742"/>
    </location>
</feature>
<feature type="transmembrane region" description="Helical" evidence="8">
    <location>
        <begin position="274"/>
        <end position="295"/>
    </location>
</feature>
<protein>
    <submittedName>
        <fullName evidence="10">Putative drug exporter of the RND superfamily</fullName>
    </submittedName>
</protein>
<dbReference type="Pfam" id="PF03176">
    <property type="entry name" value="MMPL"/>
    <property type="match status" value="2"/>
</dbReference>
<keyword evidence="5 8" id="KW-1133">Transmembrane helix</keyword>
<feature type="transmembrane region" description="Helical" evidence="8">
    <location>
        <begin position="647"/>
        <end position="673"/>
    </location>
</feature>
<evidence type="ECO:0000256" key="3">
    <source>
        <dbReference type="ARBA" id="ARBA00022475"/>
    </source>
</evidence>
<evidence type="ECO:0000256" key="6">
    <source>
        <dbReference type="ARBA" id="ARBA00023136"/>
    </source>
</evidence>
<evidence type="ECO:0000256" key="1">
    <source>
        <dbReference type="ARBA" id="ARBA00004651"/>
    </source>
</evidence>
<name>A0A2H1JKG9_9MICO</name>
<evidence type="ECO:0000256" key="4">
    <source>
        <dbReference type="ARBA" id="ARBA00022692"/>
    </source>
</evidence>
<feature type="transmembrane region" description="Helical" evidence="8">
    <location>
        <begin position="550"/>
        <end position="567"/>
    </location>
</feature>
<feature type="transmembrane region" description="Helical" evidence="8">
    <location>
        <begin position="607"/>
        <end position="626"/>
    </location>
</feature>
<keyword evidence="6 8" id="KW-0472">Membrane</keyword>
<dbReference type="InterPro" id="IPR050545">
    <property type="entry name" value="Mycobact_MmpL"/>
</dbReference>
<dbReference type="EMBL" id="FXZC01000004">
    <property type="protein sequence ID" value="SMX88016.1"/>
    <property type="molecule type" value="Genomic_DNA"/>
</dbReference>
<comment type="subcellular location">
    <subcellularLocation>
        <location evidence="1">Cell membrane</location>
        <topology evidence="1">Multi-pass membrane protein</topology>
    </subcellularLocation>
</comment>
<feature type="transmembrane region" description="Helical" evidence="8">
    <location>
        <begin position="12"/>
        <end position="34"/>
    </location>
</feature>
<comment type="similarity">
    <text evidence="2">Belongs to the resistance-nodulation-cell division (RND) (TC 2.A.6) family. MmpL subfamily.</text>
</comment>
<keyword evidence="3" id="KW-1003">Cell membrane</keyword>
<dbReference type="PANTHER" id="PTHR33406">
    <property type="entry name" value="MEMBRANE PROTEIN MJ1562-RELATED"/>
    <property type="match status" value="1"/>
</dbReference>
<feature type="transmembrane region" description="Helical" evidence="8">
    <location>
        <begin position="307"/>
        <end position="328"/>
    </location>
</feature>
<reference evidence="10 11" key="1">
    <citation type="submission" date="2017-03" db="EMBL/GenBank/DDBJ databases">
        <authorList>
            <person name="Afonso C.L."/>
            <person name="Miller P.J."/>
            <person name="Scott M.A."/>
            <person name="Spackman E."/>
            <person name="Goraichik I."/>
            <person name="Dimitrov K.M."/>
            <person name="Suarez D.L."/>
            <person name="Swayne D.E."/>
        </authorList>
    </citation>
    <scope>NUCLEOTIDE SEQUENCE [LARGE SCALE GENOMIC DNA]</scope>
    <source>
        <strain evidence="10 11">CIP 102111</strain>
    </source>
</reference>
<gene>
    <name evidence="10" type="ORF">BC102111_02375</name>
</gene>
<sequence>MKDSSRSPGALRILIPTVLILAWLAVFGLGGASFGDISEVSSDERSSFLPDSAESTRVQNAITEFTGSDAVPAIIVAERRDGLTEADRTGLEEFADAAEATVPGASASPVIPSEDGQAAEIVVAVPSDAEVGDAVTALEAEAQTVLPDDLGVWVSGPAGFTADLQEAFSGIDGILLLVALAVVFVILVIVYRSPLLPILVLLASMTALCAAVLLNVALARADVVTLNGQVQGILFILVIGAATDYSLLFIARYREELRDTQSPRTAAWRAVRGVLEPIAASGGTVIAGLLCLLLSDLGSNSALGPVAAIGIVCAMLTSLTFLPALLAVTGRVAFWPRAPRFGTAHPVLTGPEATGPWSRIGRVVAAGPKRMAAGVTVVLVLGCGGLLVLDAEGVPQSEFVLGESEARDGQVVIDRHFPGGSGTPAYVLADDSERGKVAEAIARTSGIDGVALIAQDSPSGTVPVDASSEVESAGPAGGGPGGAQAPAAEPTVIDGEVMFSVTLSDPADSLEAEQTVRDLRAELGPYDAAVGGSTAVDLDTNETSSADRSVIIPIVLVVITIMLALLLRSLVAPLVLLATTVLSFGTALGLSALIFQLIGQPQSDPSVPLYAFVFLVALGIDYNIFLMTRVREETFGHGTKEGTLRGLSATGGVITSAGIVLAATFAALVVIPIQFLLQLAIIVALGVLLDALVVRTLLVPALAIWIGDRLWWPSRLARPRRPDARPRRPDARSATKDERESSATRLLARR</sequence>
<organism evidence="10 11">
    <name type="scientific">Brevibacterium casei CIP 102111</name>
    <dbReference type="NCBI Taxonomy" id="1255625"/>
    <lineage>
        <taxon>Bacteria</taxon>
        <taxon>Bacillati</taxon>
        <taxon>Actinomycetota</taxon>
        <taxon>Actinomycetes</taxon>
        <taxon>Micrococcales</taxon>
        <taxon>Brevibacteriaceae</taxon>
        <taxon>Brevibacterium</taxon>
    </lineage>
</organism>